<sequence>MYNDWVVLSILCCLITAISFIIMKYLSATKCEIKNIIFLIFFLATFMILLYIPFDKNFITDISKNFTMKDSLLVFLFTVLLIISRFLITYTFKVSPNIGYTHLIINTNIIITLIASYLLFNQKINYQSFAGMLITLIGLAITILYSY</sequence>
<protein>
    <submittedName>
        <fullName evidence="1">Uncharacterized protein</fullName>
    </submittedName>
</protein>
<dbReference type="Proteomes" id="UP000204225">
    <property type="component" value="Segment"/>
</dbReference>
<name>A0AC59EX09_9VIRU</name>
<keyword evidence="2" id="KW-1185">Reference proteome</keyword>
<reference evidence="1 2" key="1">
    <citation type="journal article" date="2013" name="Proc. Natl. Acad. Sci. U.S.A.">
        <title>Genome of Phaeocystis globosa virus PgV-16T highlights the common ancestry of the largest known DNA viruses infecting eukaryotes.</title>
        <authorList>
            <person name="Santini S."/>
            <person name="Jeudy S."/>
            <person name="Bartoli J."/>
            <person name="Poirot O."/>
            <person name="Lescot M."/>
            <person name="Abergel C."/>
            <person name="Barbe V."/>
            <person name="Wommack K.E."/>
            <person name="Noordeloos A.A."/>
            <person name="Brussaard C.P."/>
            <person name="Claverie J.M."/>
        </authorList>
    </citation>
    <scope>NUCLEOTIDE SEQUENCE [LARGE SCALE GENOMIC DNA]</scope>
    <source>
        <strain evidence="1 2">16T</strain>
    </source>
</reference>
<proteinExistence type="predicted"/>
<dbReference type="EMBL" id="KC662249">
    <property type="protein sequence ID" value="AGM15491.1"/>
    <property type="molecule type" value="Genomic_DNA"/>
</dbReference>
<accession>A0AC59EX09</accession>
<gene>
    <name evidence="1" type="ORF">PGCG_00180</name>
</gene>
<evidence type="ECO:0000313" key="1">
    <source>
        <dbReference type="EMBL" id="AGM15491.1"/>
    </source>
</evidence>
<organism evidence="1 2">
    <name type="scientific">Phaeocystis globosa virus PgV-16T</name>
    <dbReference type="NCBI Taxonomy" id="3071227"/>
    <lineage>
        <taxon>Viruses</taxon>
        <taxon>Varidnaviria</taxon>
        <taxon>Bamfordvirae</taxon>
        <taxon>Nucleocytoviricota</taxon>
        <taxon>Megaviricetes</taxon>
        <taxon>Imitervirales</taxon>
        <taxon>Mesomimiviridae</taxon>
        <taxon>Tethysvirus</taxon>
        <taxon>Tethysvirus hollandense</taxon>
    </lineage>
</organism>
<evidence type="ECO:0000313" key="2">
    <source>
        <dbReference type="Proteomes" id="UP000204225"/>
    </source>
</evidence>